<name>A0AA40GG47_9HYME</name>
<gene>
    <name evidence="2" type="ORF">K0M31_001626</name>
</gene>
<keyword evidence="1" id="KW-0732">Signal</keyword>
<feature type="signal peptide" evidence="1">
    <location>
        <begin position="1"/>
        <end position="17"/>
    </location>
</feature>
<sequence>MFKLILLLAMAILAVYAAPAPVPPVIASPLVYSHPYVKVLPLHTATLPLSYAHSYKWYHPGYYFY</sequence>
<dbReference type="AlphaFoldDB" id="A0AA40GG47"/>
<dbReference type="Proteomes" id="UP001177670">
    <property type="component" value="Unassembled WGS sequence"/>
</dbReference>
<feature type="chain" id="PRO_5041264301" description="Neuropeptide-like 4" evidence="1">
    <location>
        <begin position="18"/>
        <end position="65"/>
    </location>
</feature>
<dbReference type="EMBL" id="JAHYIQ010000001">
    <property type="protein sequence ID" value="KAK1137099.1"/>
    <property type="molecule type" value="Genomic_DNA"/>
</dbReference>
<reference evidence="2" key="1">
    <citation type="submission" date="2021-10" db="EMBL/GenBank/DDBJ databases">
        <title>Melipona bicolor Genome sequencing and assembly.</title>
        <authorList>
            <person name="Araujo N.S."/>
            <person name="Arias M.C."/>
        </authorList>
    </citation>
    <scope>NUCLEOTIDE SEQUENCE</scope>
    <source>
        <strain evidence="2">USP_2M_L1-L4_2017</strain>
        <tissue evidence="2">Whole body</tissue>
    </source>
</reference>
<evidence type="ECO:0000256" key="1">
    <source>
        <dbReference type="SAM" id="SignalP"/>
    </source>
</evidence>
<accession>A0AA40GG47</accession>
<proteinExistence type="predicted"/>
<evidence type="ECO:0000313" key="3">
    <source>
        <dbReference type="Proteomes" id="UP001177670"/>
    </source>
</evidence>
<evidence type="ECO:0008006" key="4">
    <source>
        <dbReference type="Google" id="ProtNLM"/>
    </source>
</evidence>
<evidence type="ECO:0000313" key="2">
    <source>
        <dbReference type="EMBL" id="KAK1137099.1"/>
    </source>
</evidence>
<comment type="caution">
    <text evidence="2">The sequence shown here is derived from an EMBL/GenBank/DDBJ whole genome shotgun (WGS) entry which is preliminary data.</text>
</comment>
<protein>
    <recommendedName>
        <fullName evidence="4">Neuropeptide-like 4</fullName>
    </recommendedName>
</protein>
<keyword evidence="3" id="KW-1185">Reference proteome</keyword>
<organism evidence="2 3">
    <name type="scientific">Melipona bicolor</name>
    <dbReference type="NCBI Taxonomy" id="60889"/>
    <lineage>
        <taxon>Eukaryota</taxon>
        <taxon>Metazoa</taxon>
        <taxon>Ecdysozoa</taxon>
        <taxon>Arthropoda</taxon>
        <taxon>Hexapoda</taxon>
        <taxon>Insecta</taxon>
        <taxon>Pterygota</taxon>
        <taxon>Neoptera</taxon>
        <taxon>Endopterygota</taxon>
        <taxon>Hymenoptera</taxon>
        <taxon>Apocrita</taxon>
        <taxon>Aculeata</taxon>
        <taxon>Apoidea</taxon>
        <taxon>Anthophila</taxon>
        <taxon>Apidae</taxon>
        <taxon>Melipona</taxon>
    </lineage>
</organism>